<name>W0RCA3_9BACT</name>
<dbReference type="InParanoid" id="W0RCA3"/>
<evidence type="ECO:0000259" key="1">
    <source>
        <dbReference type="Pfam" id="PF05685"/>
    </source>
</evidence>
<evidence type="ECO:0000313" key="3">
    <source>
        <dbReference type="Proteomes" id="UP000019151"/>
    </source>
</evidence>
<dbReference type="eggNOG" id="COG4636">
    <property type="taxonomic scope" value="Bacteria"/>
</dbReference>
<dbReference type="CDD" id="cd06260">
    <property type="entry name" value="DUF820-like"/>
    <property type="match status" value="1"/>
</dbReference>
<dbReference type="InterPro" id="IPR011335">
    <property type="entry name" value="Restrct_endonuc-II-like"/>
</dbReference>
<dbReference type="EMBL" id="CP007128">
    <property type="protein sequence ID" value="AHG88082.1"/>
    <property type="molecule type" value="Genomic_DNA"/>
</dbReference>
<dbReference type="HOGENOM" id="CLU_076312_4_0_0"/>
<dbReference type="SUPFAM" id="SSF52980">
    <property type="entry name" value="Restriction endonuclease-like"/>
    <property type="match status" value="1"/>
</dbReference>
<protein>
    <recommendedName>
        <fullName evidence="1">Putative restriction endonuclease domain-containing protein</fullName>
    </recommendedName>
</protein>
<gene>
    <name evidence="2" type="ORF">J421_0545</name>
</gene>
<dbReference type="AlphaFoldDB" id="W0RCA3"/>
<dbReference type="Proteomes" id="UP000019151">
    <property type="component" value="Chromosome"/>
</dbReference>
<accession>W0RCA3</accession>
<dbReference type="STRING" id="861299.J421_0545"/>
<dbReference type="PANTHER" id="PTHR35400:SF3">
    <property type="entry name" value="SLL1072 PROTEIN"/>
    <property type="match status" value="1"/>
</dbReference>
<dbReference type="InterPro" id="IPR012296">
    <property type="entry name" value="Nuclease_put_TT1808"/>
</dbReference>
<feature type="domain" description="Putative restriction endonuclease" evidence="1">
    <location>
        <begin position="15"/>
        <end position="159"/>
    </location>
</feature>
<reference evidence="2 3" key="1">
    <citation type="journal article" date="2014" name="Genome Announc.">
        <title>Genome Sequence and Methylome of Soil Bacterium Gemmatirosa kalamazoonensis KBS708T, a Member of the Rarely Cultivated Gemmatimonadetes Phylum.</title>
        <authorList>
            <person name="Debruyn J.M."/>
            <person name="Radosevich M."/>
            <person name="Wommack K.E."/>
            <person name="Polson S.W."/>
            <person name="Hauser L.J."/>
            <person name="Fawaz M.N."/>
            <person name="Korlach J."/>
            <person name="Tsai Y.C."/>
        </authorList>
    </citation>
    <scope>NUCLEOTIDE SEQUENCE [LARGE SCALE GENOMIC DNA]</scope>
    <source>
        <strain evidence="2 3">KBS708</strain>
    </source>
</reference>
<keyword evidence="3" id="KW-1185">Reference proteome</keyword>
<evidence type="ECO:0000313" key="2">
    <source>
        <dbReference type="EMBL" id="AHG88082.1"/>
    </source>
</evidence>
<dbReference type="InterPro" id="IPR008538">
    <property type="entry name" value="Uma2"/>
</dbReference>
<dbReference type="PANTHER" id="PTHR35400">
    <property type="entry name" value="SLR1083 PROTEIN"/>
    <property type="match status" value="1"/>
</dbReference>
<dbReference type="Gene3D" id="3.90.1570.10">
    <property type="entry name" value="tt1808, chain A"/>
    <property type="match status" value="1"/>
</dbReference>
<proteinExistence type="predicted"/>
<dbReference type="KEGG" id="gba:J421_0545"/>
<sequence>MAMPATHAEWTVDMLDALPDDGQRYEIIDGDLHVTPVPGEAHQDVVGDLYMLLRTYLRGSGVGRPMVSPSDVRRGDRRRNRVQPDVFVVRLVDGRRAPYPYEMSDLLLAVEVPSPSNPSYDYHTKRELYLANGVPEYWVLNAEARNLSRWRGVADPGEVLVEWHPDGMAAPLVIDLPAFFDEAVA</sequence>
<dbReference type="Pfam" id="PF05685">
    <property type="entry name" value="Uma2"/>
    <property type="match status" value="1"/>
</dbReference>
<organism evidence="2 3">
    <name type="scientific">Gemmatirosa kalamazoonensis</name>
    <dbReference type="NCBI Taxonomy" id="861299"/>
    <lineage>
        <taxon>Bacteria</taxon>
        <taxon>Pseudomonadati</taxon>
        <taxon>Gemmatimonadota</taxon>
        <taxon>Gemmatimonadia</taxon>
        <taxon>Gemmatimonadales</taxon>
        <taxon>Gemmatimonadaceae</taxon>
        <taxon>Gemmatirosa</taxon>
    </lineage>
</organism>